<dbReference type="InterPro" id="IPR029063">
    <property type="entry name" value="SAM-dependent_MTases_sf"/>
</dbReference>
<organism evidence="2 3">
    <name type="scientific">Nonomuraea typhae</name>
    <dbReference type="NCBI Taxonomy" id="2603600"/>
    <lineage>
        <taxon>Bacteria</taxon>
        <taxon>Bacillati</taxon>
        <taxon>Actinomycetota</taxon>
        <taxon>Actinomycetes</taxon>
        <taxon>Streptosporangiales</taxon>
        <taxon>Streptosporangiaceae</taxon>
        <taxon>Nonomuraea</taxon>
    </lineage>
</organism>
<keyword evidence="2" id="KW-0808">Transferase</keyword>
<comment type="caution">
    <text evidence="2">The sequence shown here is derived from an EMBL/GenBank/DDBJ whole genome shotgun (WGS) entry which is preliminary data.</text>
</comment>
<name>A0ABW7Z6T1_9ACTN</name>
<dbReference type="EC" id="2.1.1.-" evidence="2"/>
<dbReference type="RefSeq" id="WP_397089652.1">
    <property type="nucleotide sequence ID" value="NZ_JBITGY010000013.1"/>
</dbReference>
<keyword evidence="2" id="KW-0489">Methyltransferase</keyword>
<sequence>MSISTQQVDFAREQAGARGVDDRVRFHFRNMLDTGFPTAGFNLIWTNETTMYVDLPAAFGEFSRMLRPGGRYVCVTGAYDDTHGIKAAAVTAIDRHYELNVHPRSAYFAALAANHLVPIKVADLTADALPYWQLREQCPDLRTGVEEHFLQAFREGSMHYLLIVADHL</sequence>
<reference evidence="2 3" key="1">
    <citation type="submission" date="2024-10" db="EMBL/GenBank/DDBJ databases">
        <title>The Natural Products Discovery Center: Release of the First 8490 Sequenced Strains for Exploring Actinobacteria Biosynthetic Diversity.</title>
        <authorList>
            <person name="Kalkreuter E."/>
            <person name="Kautsar S.A."/>
            <person name="Yang D."/>
            <person name="Bader C.D."/>
            <person name="Teijaro C.N."/>
            <person name="Fluegel L."/>
            <person name="Davis C.M."/>
            <person name="Simpson J.R."/>
            <person name="Lauterbach L."/>
            <person name="Steele A.D."/>
            <person name="Gui C."/>
            <person name="Meng S."/>
            <person name="Li G."/>
            <person name="Viehrig K."/>
            <person name="Ye F."/>
            <person name="Su P."/>
            <person name="Kiefer A.F."/>
            <person name="Nichols A."/>
            <person name="Cepeda A.J."/>
            <person name="Yan W."/>
            <person name="Fan B."/>
            <person name="Jiang Y."/>
            <person name="Adhikari A."/>
            <person name="Zheng C.-J."/>
            <person name="Schuster L."/>
            <person name="Cowan T.M."/>
            <person name="Smanski M.J."/>
            <person name="Chevrette M.G."/>
            <person name="De Carvalho L.P.S."/>
            <person name="Shen B."/>
        </authorList>
    </citation>
    <scope>NUCLEOTIDE SEQUENCE [LARGE SCALE GENOMIC DNA]</scope>
    <source>
        <strain evidence="2 3">NPDC050545</strain>
    </source>
</reference>
<proteinExistence type="predicted"/>
<gene>
    <name evidence="2" type="ORF">ACIBG2_41340</name>
</gene>
<keyword evidence="3" id="KW-1185">Reference proteome</keyword>
<dbReference type="Proteomes" id="UP001612741">
    <property type="component" value="Unassembled WGS sequence"/>
</dbReference>
<protein>
    <submittedName>
        <fullName evidence="2">SAM-dependent methyltransferase</fullName>
        <ecNumber evidence="2">2.1.1.-</ecNumber>
    </submittedName>
</protein>
<evidence type="ECO:0000313" key="2">
    <source>
        <dbReference type="EMBL" id="MFI6503888.1"/>
    </source>
</evidence>
<dbReference type="InterPro" id="IPR013216">
    <property type="entry name" value="Methyltransf_11"/>
</dbReference>
<feature type="domain" description="Methyltransferase type 11" evidence="1">
    <location>
        <begin position="2"/>
        <end position="74"/>
    </location>
</feature>
<evidence type="ECO:0000259" key="1">
    <source>
        <dbReference type="Pfam" id="PF08241"/>
    </source>
</evidence>
<dbReference type="Gene3D" id="3.40.50.150">
    <property type="entry name" value="Vaccinia Virus protein VP39"/>
    <property type="match status" value="1"/>
</dbReference>
<dbReference type="GO" id="GO:0008168">
    <property type="term" value="F:methyltransferase activity"/>
    <property type="evidence" value="ECO:0007669"/>
    <property type="project" value="UniProtKB-KW"/>
</dbReference>
<dbReference type="Pfam" id="PF08241">
    <property type="entry name" value="Methyltransf_11"/>
    <property type="match status" value="1"/>
</dbReference>
<accession>A0ABW7Z6T1</accession>
<dbReference type="EMBL" id="JBITGY010000013">
    <property type="protein sequence ID" value="MFI6503888.1"/>
    <property type="molecule type" value="Genomic_DNA"/>
</dbReference>
<dbReference type="GO" id="GO:0032259">
    <property type="term" value="P:methylation"/>
    <property type="evidence" value="ECO:0007669"/>
    <property type="project" value="UniProtKB-KW"/>
</dbReference>
<dbReference type="SUPFAM" id="SSF53335">
    <property type="entry name" value="S-adenosyl-L-methionine-dependent methyltransferases"/>
    <property type="match status" value="1"/>
</dbReference>
<evidence type="ECO:0000313" key="3">
    <source>
        <dbReference type="Proteomes" id="UP001612741"/>
    </source>
</evidence>